<dbReference type="EMBL" id="WMQE01000064">
    <property type="protein sequence ID" value="MTK22819.1"/>
    <property type="molecule type" value="Genomic_DNA"/>
</dbReference>
<sequence>MIKSFLFCLVWIYYTFNLGYLINQKINNLNIFSNFITGFITLFSFLYISSIPFILFKFTYKWYLIIHILLLCVSIFYMIKGKVYKYSYKKALNPYFLIICLILSAFYMFIDNNLGGDIQYYFSSVAQNKINISGIYNFEVWSGTQPYEKWIWYRMIPFELIQSFISSISFISPNTTIIWTFPFFFVYSFIAINYEIIKLLISSNVKRYIPYLYLFMLLVVFFLTGYSSLGYHPYGVECFLLLPFSGISYLLYLFIPIFFLFVYKLFSDNYKDSGLKIIIICLGFTAICFSSTGLFLFTLFIITLFFLTIICFDNKHKRDKTIKILYCGFLPMIIYLLLTFLSLKNIFFSSLLFILIIIYVLLYCFIDKILVIFNSKKINRVYFMIFLIFIYSASILIRKFSYEGAVPFRDFIDGFKNDFLSNDSLIVIFIFCIIHIILNKEVVLEKKIFYVYFNFVYILLFLNPISGIFVSKYITSDGVYWRLFYGINVIYLLIYLFELFREKEKENITGLAIIFIITLRLIQSFASPVDDYYWIKIKPLSEYNYSYKFDQEKYEIYTYLANKGNCTILTESELYRKGLRGIAPNVVLFTTVYDDRSENINNNINIEVKRYFMETLENREINIKAFYTKLKKYQIDYVIVNKKDIDINPLYYNLDKEFNNYYVLEVK</sequence>
<feature type="transmembrane region" description="Helical" evidence="1">
    <location>
        <begin position="419"/>
        <end position="438"/>
    </location>
</feature>
<feature type="transmembrane region" description="Helical" evidence="1">
    <location>
        <begin position="507"/>
        <end position="526"/>
    </location>
</feature>
<dbReference type="RefSeq" id="WP_006785037.1">
    <property type="nucleotide sequence ID" value="NZ_CP053187.1"/>
</dbReference>
<dbReference type="EMBL" id="WMQV01000062">
    <property type="protein sequence ID" value="MTL95566.1"/>
    <property type="molecule type" value="Genomic_DNA"/>
</dbReference>
<dbReference type="GeneID" id="60058588"/>
<protein>
    <submittedName>
        <fullName evidence="3">Uncharacterized protein</fullName>
    </submittedName>
</protein>
<feature type="transmembrane region" description="Helical" evidence="1">
    <location>
        <begin position="208"/>
        <end position="229"/>
    </location>
</feature>
<evidence type="ECO:0000313" key="2">
    <source>
        <dbReference type="EMBL" id="MTK22819.1"/>
    </source>
</evidence>
<keyword evidence="1" id="KW-0812">Transmembrane</keyword>
<feature type="transmembrane region" description="Helical" evidence="1">
    <location>
        <begin position="35"/>
        <end position="56"/>
    </location>
</feature>
<evidence type="ECO:0000313" key="4">
    <source>
        <dbReference type="Proteomes" id="UP000487649"/>
    </source>
</evidence>
<feature type="transmembrane region" description="Helical" evidence="1">
    <location>
        <begin position="6"/>
        <end position="23"/>
    </location>
</feature>
<dbReference type="Proteomes" id="UP000487649">
    <property type="component" value="Unassembled WGS sequence"/>
</dbReference>
<accession>A0A6G2CRQ2</accession>
<dbReference type="Pfam" id="PF19554">
    <property type="entry name" value="DUF6077"/>
    <property type="match status" value="1"/>
</dbReference>
<feature type="transmembrane region" description="Helical" evidence="1">
    <location>
        <begin position="91"/>
        <end position="110"/>
    </location>
</feature>
<feature type="transmembrane region" description="Helical" evidence="1">
    <location>
        <begin position="450"/>
        <end position="474"/>
    </location>
</feature>
<organism evidence="3">
    <name type="scientific">Turicibacter sanguinis</name>
    <dbReference type="NCBI Taxonomy" id="154288"/>
    <lineage>
        <taxon>Bacteria</taxon>
        <taxon>Bacillati</taxon>
        <taxon>Bacillota</taxon>
        <taxon>Erysipelotrichia</taxon>
        <taxon>Erysipelotrichales</taxon>
        <taxon>Turicibacteraceae</taxon>
        <taxon>Turicibacter</taxon>
    </lineage>
</organism>
<name>A0A6G2CRQ2_9FIRM</name>
<reference evidence="3 4" key="1">
    <citation type="journal article" date="2019" name="Nat. Med.">
        <title>A library of human gut bacterial isolates paired with longitudinal multiomics data enables mechanistic microbiome research.</title>
        <authorList>
            <person name="Poyet M."/>
            <person name="Groussin M."/>
            <person name="Gibbons S.M."/>
            <person name="Avila-Pacheco J."/>
            <person name="Jiang X."/>
            <person name="Kearney S.M."/>
            <person name="Perrotta A.R."/>
            <person name="Berdy B."/>
            <person name="Zhao S."/>
            <person name="Lieberman T.D."/>
            <person name="Swanson P.K."/>
            <person name="Smith M."/>
            <person name="Roesemann S."/>
            <person name="Alexander J.E."/>
            <person name="Rich S.A."/>
            <person name="Livny J."/>
            <person name="Vlamakis H."/>
            <person name="Clish C."/>
            <person name="Bullock K."/>
            <person name="Deik A."/>
            <person name="Scott J."/>
            <person name="Pierce K.A."/>
            <person name="Xavier R.J."/>
            <person name="Alm E.J."/>
        </authorList>
    </citation>
    <scope>NUCLEOTIDE SEQUENCE</scope>
    <source>
        <strain evidence="3">BIOML-A179</strain>
        <strain evidence="2 4">BIOML-A198</strain>
    </source>
</reference>
<feature type="transmembrane region" description="Helical" evidence="1">
    <location>
        <begin position="62"/>
        <end position="79"/>
    </location>
</feature>
<comment type="caution">
    <text evidence="3">The sequence shown here is derived from an EMBL/GenBank/DDBJ whole genome shotgun (WGS) entry which is preliminary data.</text>
</comment>
<keyword evidence="1" id="KW-1133">Transmembrane helix</keyword>
<feature type="transmembrane region" description="Helical" evidence="1">
    <location>
        <begin position="177"/>
        <end position="196"/>
    </location>
</feature>
<feature type="transmembrane region" description="Helical" evidence="1">
    <location>
        <begin position="273"/>
        <end position="289"/>
    </location>
</feature>
<feature type="transmembrane region" description="Helical" evidence="1">
    <location>
        <begin position="249"/>
        <end position="266"/>
    </location>
</feature>
<evidence type="ECO:0000313" key="3">
    <source>
        <dbReference type="EMBL" id="MTL95566.1"/>
    </source>
</evidence>
<proteinExistence type="predicted"/>
<feature type="transmembrane region" description="Helical" evidence="1">
    <location>
        <begin position="347"/>
        <end position="366"/>
    </location>
</feature>
<evidence type="ECO:0000256" key="1">
    <source>
        <dbReference type="SAM" id="Phobius"/>
    </source>
</evidence>
<dbReference type="InterPro" id="IPR045723">
    <property type="entry name" value="DUF6077"/>
</dbReference>
<feature type="transmembrane region" description="Helical" evidence="1">
    <location>
        <begin position="378"/>
        <end position="399"/>
    </location>
</feature>
<keyword evidence="1" id="KW-0472">Membrane</keyword>
<dbReference type="AlphaFoldDB" id="A0A6G2CRQ2"/>
<gene>
    <name evidence="3" type="ORF">GMA64_13625</name>
    <name evidence="2" type="ORF">GMA92_15600</name>
</gene>
<feature type="transmembrane region" description="Helical" evidence="1">
    <location>
        <begin position="480"/>
        <end position="500"/>
    </location>
</feature>
<feature type="transmembrane region" description="Helical" evidence="1">
    <location>
        <begin position="324"/>
        <end position="341"/>
    </location>
</feature>